<protein>
    <submittedName>
        <fullName evidence="2">Uncharacterized protein</fullName>
    </submittedName>
</protein>
<reference evidence="3" key="2">
    <citation type="submission" date="2015-01" db="EMBL/GenBank/DDBJ databases">
        <title>Evolutionary Origins and Diversification of the Mycorrhizal Mutualists.</title>
        <authorList>
            <consortium name="DOE Joint Genome Institute"/>
            <consortium name="Mycorrhizal Genomics Consortium"/>
            <person name="Kohler A."/>
            <person name="Kuo A."/>
            <person name="Nagy L.G."/>
            <person name="Floudas D."/>
            <person name="Copeland A."/>
            <person name="Barry K.W."/>
            <person name="Cichocki N."/>
            <person name="Veneault-Fourrey C."/>
            <person name="LaButti K."/>
            <person name="Lindquist E.A."/>
            <person name="Lipzen A."/>
            <person name="Lundell T."/>
            <person name="Morin E."/>
            <person name="Murat C."/>
            <person name="Riley R."/>
            <person name="Ohm R."/>
            <person name="Sun H."/>
            <person name="Tunlid A."/>
            <person name="Henrissat B."/>
            <person name="Grigoriev I.V."/>
            <person name="Hibbett D.S."/>
            <person name="Martin F."/>
        </authorList>
    </citation>
    <scope>NUCLEOTIDE SEQUENCE [LARGE SCALE GENOMIC DNA]</scope>
    <source>
        <strain evidence="3">ATCC 200175</strain>
    </source>
</reference>
<dbReference type="AlphaFoldDB" id="A0A0C9U2V8"/>
<name>A0A0C9U2V8_PAXIN</name>
<accession>A0A0C9U2V8</accession>
<feature type="compositionally biased region" description="Pro residues" evidence="1">
    <location>
        <begin position="43"/>
        <end position="53"/>
    </location>
</feature>
<feature type="non-terminal residue" evidence="2">
    <location>
        <position position="1"/>
    </location>
</feature>
<proteinExistence type="predicted"/>
<sequence length="113" mass="12601">VAGVRRSGRQRQPANKNKEYQRTLDEEAERQANLREHDAQPQNPEPEPEPASRPPDHTLEPSEGEPAIPGAFTASLENMEDFIFAGSANSNSDESLPRTLKEAYSGADEEQWK</sequence>
<evidence type="ECO:0000313" key="2">
    <source>
        <dbReference type="EMBL" id="KIJ13902.1"/>
    </source>
</evidence>
<reference evidence="2 3" key="1">
    <citation type="submission" date="2014-06" db="EMBL/GenBank/DDBJ databases">
        <authorList>
            <consortium name="DOE Joint Genome Institute"/>
            <person name="Kuo A."/>
            <person name="Kohler A."/>
            <person name="Nagy L.G."/>
            <person name="Floudas D."/>
            <person name="Copeland A."/>
            <person name="Barry K.W."/>
            <person name="Cichocki N."/>
            <person name="Veneault-Fourrey C."/>
            <person name="LaButti K."/>
            <person name="Lindquist E.A."/>
            <person name="Lipzen A."/>
            <person name="Lundell T."/>
            <person name="Morin E."/>
            <person name="Murat C."/>
            <person name="Sun H."/>
            <person name="Tunlid A."/>
            <person name="Henrissat B."/>
            <person name="Grigoriev I.V."/>
            <person name="Hibbett D.S."/>
            <person name="Martin F."/>
            <person name="Nordberg H.P."/>
            <person name="Cantor M.N."/>
            <person name="Hua S.X."/>
        </authorList>
    </citation>
    <scope>NUCLEOTIDE SEQUENCE [LARGE SCALE GENOMIC DNA]</scope>
    <source>
        <strain evidence="2 3">ATCC 200175</strain>
    </source>
</reference>
<feature type="region of interest" description="Disordered" evidence="1">
    <location>
        <begin position="1"/>
        <end position="113"/>
    </location>
</feature>
<evidence type="ECO:0000313" key="3">
    <source>
        <dbReference type="Proteomes" id="UP000053647"/>
    </source>
</evidence>
<dbReference type="Proteomes" id="UP000053647">
    <property type="component" value="Unassembled WGS sequence"/>
</dbReference>
<organism evidence="2 3">
    <name type="scientific">Paxillus involutus ATCC 200175</name>
    <dbReference type="NCBI Taxonomy" id="664439"/>
    <lineage>
        <taxon>Eukaryota</taxon>
        <taxon>Fungi</taxon>
        <taxon>Dikarya</taxon>
        <taxon>Basidiomycota</taxon>
        <taxon>Agaricomycotina</taxon>
        <taxon>Agaricomycetes</taxon>
        <taxon>Agaricomycetidae</taxon>
        <taxon>Boletales</taxon>
        <taxon>Paxilineae</taxon>
        <taxon>Paxillaceae</taxon>
        <taxon>Paxillus</taxon>
    </lineage>
</organism>
<keyword evidence="3" id="KW-1185">Reference proteome</keyword>
<dbReference type="HOGENOM" id="CLU_171510_0_0_1"/>
<feature type="non-terminal residue" evidence="2">
    <location>
        <position position="113"/>
    </location>
</feature>
<gene>
    <name evidence="2" type="ORF">PAXINDRAFT_34494</name>
</gene>
<dbReference type="EMBL" id="KN819347">
    <property type="protein sequence ID" value="KIJ13902.1"/>
    <property type="molecule type" value="Genomic_DNA"/>
</dbReference>
<evidence type="ECO:0000256" key="1">
    <source>
        <dbReference type="SAM" id="MobiDB-lite"/>
    </source>
</evidence>
<dbReference type="OrthoDB" id="10332473at2759"/>
<feature type="compositionally biased region" description="Basic and acidic residues" evidence="1">
    <location>
        <begin position="16"/>
        <end position="39"/>
    </location>
</feature>